<proteinExistence type="predicted"/>
<reference evidence="1 2" key="1">
    <citation type="journal article" date="2019" name="Int. J. Syst. Evol. Microbiol.">
        <title>The Global Catalogue of Microorganisms (GCM) 10K type strain sequencing project: providing services to taxonomists for standard genome sequencing and annotation.</title>
        <authorList>
            <consortium name="The Broad Institute Genomics Platform"/>
            <consortium name="The Broad Institute Genome Sequencing Center for Infectious Disease"/>
            <person name="Wu L."/>
            <person name="Ma J."/>
        </authorList>
    </citation>
    <scope>NUCLEOTIDE SEQUENCE [LARGE SCALE GENOMIC DNA]</scope>
    <source>
        <strain evidence="1 2">JCM 16328</strain>
    </source>
</reference>
<gene>
    <name evidence="1" type="ORF">GCM10009020_21950</name>
</gene>
<organism evidence="1 2">
    <name type="scientific">Natronoarchaeum mannanilyticum</name>
    <dbReference type="NCBI Taxonomy" id="926360"/>
    <lineage>
        <taxon>Archaea</taxon>
        <taxon>Methanobacteriati</taxon>
        <taxon>Methanobacteriota</taxon>
        <taxon>Stenosarchaea group</taxon>
        <taxon>Halobacteria</taxon>
        <taxon>Halobacteriales</taxon>
        <taxon>Natronoarchaeaceae</taxon>
    </lineage>
</organism>
<dbReference type="EMBL" id="BAAADV010000004">
    <property type="protein sequence ID" value="GAA0674262.1"/>
    <property type="molecule type" value="Genomic_DNA"/>
</dbReference>
<name>A0AAV3T9Q1_9EURY</name>
<dbReference type="RefSeq" id="WP_343774063.1">
    <property type="nucleotide sequence ID" value="NZ_BAAADV010000004.1"/>
</dbReference>
<comment type="caution">
    <text evidence="1">The sequence shown here is derived from an EMBL/GenBank/DDBJ whole genome shotgun (WGS) entry which is preliminary data.</text>
</comment>
<evidence type="ECO:0008006" key="3">
    <source>
        <dbReference type="Google" id="ProtNLM"/>
    </source>
</evidence>
<dbReference type="AlphaFoldDB" id="A0AAV3T9Q1"/>
<sequence>MYGVVTRNEEELAWGEFDRSFYEVKDVTGRASEPVAGAVNMISCFGDTAAADARPELVPVSEDGERATRERPYFDWTYVCPNRDEYRAGILEMVEDAATASGDVRLDDVGFPRGEYCHCEVCEERFAASEYDDRPTWRASVITEFVAEAADRVPGDTYLTLHPDPYPGHLYERSGIDVEAIEPHVDEFVVPLYDTAYATTYWIETIAKGFQSRLDTPFSVELYAVDVDIDDLLRAADVAGEYGESVLFGYDASNARAALRRLTAESNDGVSHGE</sequence>
<protein>
    <recommendedName>
        <fullName evidence="3">Glycoside hydrolase domain protein</fullName>
    </recommendedName>
</protein>
<keyword evidence="2" id="KW-1185">Reference proteome</keyword>
<evidence type="ECO:0000313" key="2">
    <source>
        <dbReference type="Proteomes" id="UP001500420"/>
    </source>
</evidence>
<evidence type="ECO:0000313" key="1">
    <source>
        <dbReference type="EMBL" id="GAA0674262.1"/>
    </source>
</evidence>
<dbReference type="Proteomes" id="UP001500420">
    <property type="component" value="Unassembled WGS sequence"/>
</dbReference>
<accession>A0AAV3T9Q1</accession>